<evidence type="ECO:0000256" key="5">
    <source>
        <dbReference type="ARBA" id="ARBA00022490"/>
    </source>
</evidence>
<dbReference type="PANTHER" id="PTHR10259">
    <property type="entry name" value="THIOPURINE S-METHYLTRANSFERASE"/>
    <property type="match status" value="1"/>
</dbReference>
<name>A0A6A4WZD6_AMPAM</name>
<evidence type="ECO:0000256" key="1">
    <source>
        <dbReference type="ARBA" id="ARBA00000903"/>
    </source>
</evidence>
<accession>A0A6A4WZD6</accession>
<keyword evidence="6 9" id="KW-0489">Methyltransferase</keyword>
<evidence type="ECO:0000256" key="7">
    <source>
        <dbReference type="ARBA" id="ARBA00022679"/>
    </source>
</evidence>
<keyword evidence="5" id="KW-0963">Cytoplasm</keyword>
<evidence type="ECO:0000256" key="4">
    <source>
        <dbReference type="ARBA" id="ARBA00011905"/>
    </source>
</evidence>
<dbReference type="Gene3D" id="3.40.50.150">
    <property type="entry name" value="Vaccinia Virus protein VP39"/>
    <property type="match status" value="1"/>
</dbReference>
<sequence>MAGAHRMDTWREKWQADNIRFHMPVVNPNLEQWYHRAASDDKPVAFLVPLCGKTLDMMWLYTKGHTVIGIEGVEKAITDFFTENNLEFTKTTTEAGNLFQTADGRMRLYQADLCELNPQLIGPVQAIWDRGSYVAITRDDRPAYCRFMRGVMAPGCRWLLWAVEYDTSRYAGPPCALTETDIKQDLDEYVKLECLGRRQRTVGDWERLKAWNLEVLDEVMYLITPK</sequence>
<comment type="caution">
    <text evidence="9">The sequence shown here is derived from an EMBL/GenBank/DDBJ whole genome shotgun (WGS) entry which is preliminary data.</text>
</comment>
<dbReference type="Pfam" id="PF05724">
    <property type="entry name" value="TPMT"/>
    <property type="match status" value="1"/>
</dbReference>
<dbReference type="Proteomes" id="UP000440578">
    <property type="component" value="Unassembled WGS sequence"/>
</dbReference>
<keyword evidence="10" id="KW-1185">Reference proteome</keyword>
<dbReference type="GO" id="GO:0032259">
    <property type="term" value="P:methylation"/>
    <property type="evidence" value="ECO:0007669"/>
    <property type="project" value="UniProtKB-KW"/>
</dbReference>
<dbReference type="PROSITE" id="PS51585">
    <property type="entry name" value="SAM_MT_TPMT"/>
    <property type="match status" value="1"/>
</dbReference>
<dbReference type="InterPro" id="IPR029063">
    <property type="entry name" value="SAM-dependent_MTases_sf"/>
</dbReference>
<dbReference type="EC" id="2.1.1.67" evidence="4"/>
<comment type="subcellular location">
    <subcellularLocation>
        <location evidence="2">Cytoplasm</location>
    </subcellularLocation>
</comment>
<dbReference type="FunFam" id="3.40.50.150:FF:000101">
    <property type="entry name" value="Thiopurine S-methyltransferase"/>
    <property type="match status" value="1"/>
</dbReference>
<evidence type="ECO:0000256" key="3">
    <source>
        <dbReference type="ARBA" id="ARBA00008145"/>
    </source>
</evidence>
<comment type="similarity">
    <text evidence="3">Belongs to the class I-like SAM-binding methyltransferase superfamily. TPMT family.</text>
</comment>
<evidence type="ECO:0000256" key="6">
    <source>
        <dbReference type="ARBA" id="ARBA00022603"/>
    </source>
</evidence>
<evidence type="ECO:0000313" key="9">
    <source>
        <dbReference type="EMBL" id="KAF0307421.1"/>
    </source>
</evidence>
<dbReference type="OrthoDB" id="276151at2759"/>
<comment type="catalytic activity">
    <reaction evidence="1">
        <text>S-adenosyl-L-methionine + a thiopurine = S-adenosyl-L-homocysteine + a thiopurine S-methylether.</text>
        <dbReference type="EC" id="2.1.1.67"/>
    </reaction>
</comment>
<keyword evidence="7 9" id="KW-0808">Transferase</keyword>
<dbReference type="PANTHER" id="PTHR10259:SF11">
    <property type="entry name" value="THIOPURINE S-METHYLTRANSFERASE"/>
    <property type="match status" value="1"/>
</dbReference>
<dbReference type="GO" id="GO:0005737">
    <property type="term" value="C:cytoplasm"/>
    <property type="evidence" value="ECO:0007669"/>
    <property type="project" value="UniProtKB-SubCell"/>
</dbReference>
<dbReference type="EMBL" id="VIIS01000572">
    <property type="protein sequence ID" value="KAF0307421.1"/>
    <property type="molecule type" value="Genomic_DNA"/>
</dbReference>
<protein>
    <recommendedName>
        <fullName evidence="4">thiopurine S-methyltransferase</fullName>
        <ecNumber evidence="4">2.1.1.67</ecNumber>
    </recommendedName>
</protein>
<organism evidence="9 10">
    <name type="scientific">Amphibalanus amphitrite</name>
    <name type="common">Striped barnacle</name>
    <name type="synonym">Balanus amphitrite</name>
    <dbReference type="NCBI Taxonomy" id="1232801"/>
    <lineage>
        <taxon>Eukaryota</taxon>
        <taxon>Metazoa</taxon>
        <taxon>Ecdysozoa</taxon>
        <taxon>Arthropoda</taxon>
        <taxon>Crustacea</taxon>
        <taxon>Multicrustacea</taxon>
        <taxon>Cirripedia</taxon>
        <taxon>Thoracica</taxon>
        <taxon>Thoracicalcarea</taxon>
        <taxon>Balanomorpha</taxon>
        <taxon>Balanoidea</taxon>
        <taxon>Balanidae</taxon>
        <taxon>Amphibalaninae</taxon>
        <taxon>Amphibalanus</taxon>
    </lineage>
</organism>
<dbReference type="InterPro" id="IPR008854">
    <property type="entry name" value="TPMT"/>
</dbReference>
<evidence type="ECO:0000256" key="8">
    <source>
        <dbReference type="ARBA" id="ARBA00022691"/>
    </source>
</evidence>
<gene>
    <name evidence="9" type="primary">tpmt_0</name>
    <name evidence="9" type="ORF">FJT64_021235</name>
</gene>
<dbReference type="PIRSF" id="PIRSF023956">
    <property type="entry name" value="Thiopurine_S-methyltransferase"/>
    <property type="match status" value="1"/>
</dbReference>
<evidence type="ECO:0000256" key="2">
    <source>
        <dbReference type="ARBA" id="ARBA00004496"/>
    </source>
</evidence>
<dbReference type="SUPFAM" id="SSF53335">
    <property type="entry name" value="S-adenosyl-L-methionine-dependent methyltransferases"/>
    <property type="match status" value="1"/>
</dbReference>
<proteinExistence type="inferred from homology"/>
<dbReference type="GO" id="GO:0008119">
    <property type="term" value="F:thiopurine S-methyltransferase activity"/>
    <property type="evidence" value="ECO:0007669"/>
    <property type="project" value="UniProtKB-EC"/>
</dbReference>
<keyword evidence="8" id="KW-0949">S-adenosyl-L-methionine</keyword>
<evidence type="ECO:0000313" key="10">
    <source>
        <dbReference type="Proteomes" id="UP000440578"/>
    </source>
</evidence>
<reference evidence="9 10" key="1">
    <citation type="submission" date="2019-07" db="EMBL/GenBank/DDBJ databases">
        <title>Draft genome assembly of a fouling barnacle, Amphibalanus amphitrite (Darwin, 1854): The first reference genome for Thecostraca.</title>
        <authorList>
            <person name="Kim W."/>
        </authorList>
    </citation>
    <scope>NUCLEOTIDE SEQUENCE [LARGE SCALE GENOMIC DNA]</scope>
    <source>
        <strain evidence="9">SNU_AA5</strain>
        <tissue evidence="9">Soma without cirri and trophi</tissue>
    </source>
</reference>
<dbReference type="AlphaFoldDB" id="A0A6A4WZD6"/>
<dbReference type="InterPro" id="IPR025835">
    <property type="entry name" value="Thiopurine_S-MeTrfase"/>
</dbReference>